<keyword evidence="4" id="KW-0378">Hydrolase</keyword>
<dbReference type="InterPro" id="IPR051406">
    <property type="entry name" value="PLD_domain"/>
</dbReference>
<dbReference type="EC" id="3.1.4.4" evidence="3"/>
<comment type="catalytic activity">
    <reaction evidence="1">
        <text>a 1,2-diacyl-sn-glycero-3-phosphocholine + H2O = a 1,2-diacyl-sn-glycero-3-phosphate + choline + H(+)</text>
        <dbReference type="Rhea" id="RHEA:14445"/>
        <dbReference type="ChEBI" id="CHEBI:15354"/>
        <dbReference type="ChEBI" id="CHEBI:15377"/>
        <dbReference type="ChEBI" id="CHEBI:15378"/>
        <dbReference type="ChEBI" id="CHEBI:57643"/>
        <dbReference type="ChEBI" id="CHEBI:58608"/>
        <dbReference type="EC" id="3.1.4.4"/>
    </reaction>
</comment>
<dbReference type="InterPro" id="IPR025202">
    <property type="entry name" value="PLD-like_dom"/>
</dbReference>
<comment type="similarity">
    <text evidence="2">Belongs to the phospholipase D family.</text>
</comment>
<dbReference type="Pfam" id="PF13091">
    <property type="entry name" value="PLDc_2"/>
    <property type="match status" value="2"/>
</dbReference>
<organism evidence="8 9">
    <name type="scientific">Alicyclobacillus mengziensis</name>
    <dbReference type="NCBI Taxonomy" id="2931921"/>
    <lineage>
        <taxon>Bacteria</taxon>
        <taxon>Bacillati</taxon>
        <taxon>Bacillota</taxon>
        <taxon>Bacilli</taxon>
        <taxon>Bacillales</taxon>
        <taxon>Alicyclobacillaceae</taxon>
        <taxon>Alicyclobacillus</taxon>
    </lineage>
</organism>
<name>A0A9X7W2G7_9BACL</name>
<dbReference type="GO" id="GO:0004630">
    <property type="term" value="F:phospholipase D activity"/>
    <property type="evidence" value="ECO:0007669"/>
    <property type="project" value="UniProtKB-EC"/>
</dbReference>
<evidence type="ECO:0000256" key="4">
    <source>
        <dbReference type="ARBA" id="ARBA00022801"/>
    </source>
</evidence>
<dbReference type="PANTHER" id="PTHR43856:SF1">
    <property type="entry name" value="MITOCHONDRIAL CARDIOLIPIN HYDROLASE"/>
    <property type="match status" value="1"/>
</dbReference>
<dbReference type="KEGG" id="afx:JZ786_09440"/>
<protein>
    <recommendedName>
        <fullName evidence="3">phospholipase D</fullName>
        <ecNumber evidence="3">3.1.4.4</ecNumber>
    </recommendedName>
</protein>
<sequence length="367" mass="40527">MSEQMLKRKQELEVQTEKGGRDVKLRVKAILTAVFLFASTSLVSGCNTALANPEPYVPKPVTESGITLDWGTHVKDQALAMIEGSQKVCDLDIYELGDPDILHALEAAHNRGVGVRVIVDSTESHSQKTAVPDLQKSGVKVVSLHISRGIDHVKMLITDGNSGGVLIGGMNFGAGSWSNNDGSVYFEHPGTQFETLFRFDWQRAHGLPAAAMKLRLPLVTDNSIQTPVVQAIQRATKDISMEAFDLSDRTVINALVAAAKRGVQVEVLLDPNQYMNEKSSTTLRDAGVTFRFYRPYEQEWMHAKILDVDDGRTFIIGSANFSYQAYTYNHEADVVLGNVAEFDKSLQKDLSIQMARGTDYPMKSVKY</sequence>
<evidence type="ECO:0000313" key="8">
    <source>
        <dbReference type="EMBL" id="QSO49120.1"/>
    </source>
</evidence>
<dbReference type="EMBL" id="CP071182">
    <property type="protein sequence ID" value="QSO49120.1"/>
    <property type="molecule type" value="Genomic_DNA"/>
</dbReference>
<feature type="domain" description="PLD phosphodiesterase" evidence="7">
    <location>
        <begin position="147"/>
        <end position="176"/>
    </location>
</feature>
<evidence type="ECO:0000256" key="5">
    <source>
        <dbReference type="ARBA" id="ARBA00022963"/>
    </source>
</evidence>
<keyword evidence="9" id="KW-1185">Reference proteome</keyword>
<keyword evidence="5" id="KW-0442">Lipid degradation</keyword>
<evidence type="ECO:0000256" key="6">
    <source>
        <dbReference type="ARBA" id="ARBA00023098"/>
    </source>
</evidence>
<dbReference type="PROSITE" id="PS50035">
    <property type="entry name" value="PLD"/>
    <property type="match status" value="2"/>
</dbReference>
<evidence type="ECO:0000256" key="1">
    <source>
        <dbReference type="ARBA" id="ARBA00000798"/>
    </source>
</evidence>
<dbReference type="Proteomes" id="UP000663505">
    <property type="component" value="Chromosome"/>
</dbReference>
<dbReference type="SUPFAM" id="SSF56024">
    <property type="entry name" value="Phospholipase D/nuclease"/>
    <property type="match status" value="2"/>
</dbReference>
<feature type="domain" description="PLD phosphodiesterase" evidence="7">
    <location>
        <begin position="297"/>
        <end position="325"/>
    </location>
</feature>
<accession>A0A9X7W2G7</accession>
<proteinExistence type="inferred from homology"/>
<evidence type="ECO:0000256" key="3">
    <source>
        <dbReference type="ARBA" id="ARBA00012027"/>
    </source>
</evidence>
<dbReference type="AlphaFoldDB" id="A0A9X7W2G7"/>
<dbReference type="RefSeq" id="WP_206658434.1">
    <property type="nucleotide sequence ID" value="NZ_CP071182.1"/>
</dbReference>
<evidence type="ECO:0000259" key="7">
    <source>
        <dbReference type="PROSITE" id="PS50035"/>
    </source>
</evidence>
<dbReference type="GO" id="GO:0006793">
    <property type="term" value="P:phosphorus metabolic process"/>
    <property type="evidence" value="ECO:0007669"/>
    <property type="project" value="UniProtKB-ARBA"/>
</dbReference>
<dbReference type="SMART" id="SM00155">
    <property type="entry name" value="PLDc"/>
    <property type="match status" value="2"/>
</dbReference>
<dbReference type="GO" id="GO:0016891">
    <property type="term" value="F:RNA endonuclease activity producing 5'-phosphomonoesters, hydrolytic mechanism"/>
    <property type="evidence" value="ECO:0007669"/>
    <property type="project" value="TreeGrafter"/>
</dbReference>
<evidence type="ECO:0000313" key="9">
    <source>
        <dbReference type="Proteomes" id="UP000663505"/>
    </source>
</evidence>
<reference evidence="8 9" key="1">
    <citation type="submission" date="2021-02" db="EMBL/GenBank/DDBJ databases">
        <title>Alicyclobacillus curvatus sp. nov. and Alicyclobacillus mengziensis sp. nov., two acidophilic bacteria isolated from acid mine drainage.</title>
        <authorList>
            <person name="Huang Y."/>
        </authorList>
    </citation>
    <scope>NUCLEOTIDE SEQUENCE [LARGE SCALE GENOMIC DNA]</scope>
    <source>
        <strain evidence="8 9">S30H14</strain>
    </source>
</reference>
<dbReference type="InterPro" id="IPR001736">
    <property type="entry name" value="PLipase_D/transphosphatidylase"/>
</dbReference>
<gene>
    <name evidence="8" type="ORF">JZ786_09440</name>
</gene>
<keyword evidence="6" id="KW-0443">Lipid metabolism</keyword>
<dbReference type="PANTHER" id="PTHR43856">
    <property type="entry name" value="CARDIOLIPIN HYDROLASE"/>
    <property type="match status" value="1"/>
</dbReference>
<evidence type="ECO:0000256" key="2">
    <source>
        <dbReference type="ARBA" id="ARBA00008664"/>
    </source>
</evidence>
<dbReference type="Gene3D" id="3.30.870.10">
    <property type="entry name" value="Endonuclease Chain A"/>
    <property type="match status" value="2"/>
</dbReference>
<dbReference type="GO" id="GO:0016042">
    <property type="term" value="P:lipid catabolic process"/>
    <property type="evidence" value="ECO:0007669"/>
    <property type="project" value="UniProtKB-KW"/>
</dbReference>